<feature type="domain" description="U3 small nucleolar RNA-associated protein 6 homolog C-terminal" evidence="7">
    <location>
        <begin position="454"/>
        <end position="597"/>
    </location>
</feature>
<keyword evidence="5" id="KW-0539">Nucleus</keyword>
<dbReference type="Gene3D" id="1.25.40.10">
    <property type="entry name" value="Tetratricopeptide repeat domain"/>
    <property type="match status" value="2"/>
</dbReference>
<evidence type="ECO:0000256" key="5">
    <source>
        <dbReference type="ARBA" id="ARBA00023242"/>
    </source>
</evidence>
<dbReference type="InterPro" id="IPR003107">
    <property type="entry name" value="HAT"/>
</dbReference>
<keyword evidence="4" id="KW-0677">Repeat</keyword>
<proteinExistence type="inferred from homology"/>
<evidence type="ECO:0008006" key="10">
    <source>
        <dbReference type="Google" id="ProtNLM"/>
    </source>
</evidence>
<evidence type="ECO:0000256" key="4">
    <source>
        <dbReference type="ARBA" id="ARBA00022737"/>
    </source>
</evidence>
<dbReference type="Pfam" id="PF24892">
    <property type="entry name" value="UTP6_C"/>
    <property type="match status" value="1"/>
</dbReference>
<dbReference type="GO" id="GO:0034388">
    <property type="term" value="C:Pwp2p-containing subcomplex of 90S preribosome"/>
    <property type="evidence" value="ECO:0007669"/>
    <property type="project" value="TreeGrafter"/>
</dbReference>
<comment type="similarity">
    <text evidence="2">Belongs to the UTP6 family.</text>
</comment>
<dbReference type="Pfam" id="PF08640">
    <property type="entry name" value="U3_assoc_6"/>
    <property type="match status" value="1"/>
</dbReference>
<dbReference type="PANTHER" id="PTHR23271">
    <property type="entry name" value="HEPATOCELLULAR CARCINOMA-ASSOCIATED ANTIGEN 66"/>
    <property type="match status" value="1"/>
</dbReference>
<gene>
    <name evidence="8" type="ORF">GpartN1_g1720.t1</name>
</gene>
<dbReference type="EMBL" id="BQMJ01000012">
    <property type="protein sequence ID" value="GJQ09929.1"/>
    <property type="molecule type" value="Genomic_DNA"/>
</dbReference>
<evidence type="ECO:0000256" key="3">
    <source>
        <dbReference type="ARBA" id="ARBA00022552"/>
    </source>
</evidence>
<keyword evidence="9" id="KW-1185">Reference proteome</keyword>
<dbReference type="InterPro" id="IPR013949">
    <property type="entry name" value="Utp6"/>
</dbReference>
<evidence type="ECO:0000313" key="8">
    <source>
        <dbReference type="EMBL" id="GJQ09929.1"/>
    </source>
</evidence>
<dbReference type="OrthoDB" id="28112at2759"/>
<dbReference type="AlphaFoldDB" id="A0A9C7PT38"/>
<dbReference type="InterPro" id="IPR055347">
    <property type="entry name" value="UTP6_N"/>
</dbReference>
<dbReference type="SUPFAM" id="SSF48452">
    <property type="entry name" value="TPR-like"/>
    <property type="match status" value="2"/>
</dbReference>
<dbReference type="InterPro" id="IPR011990">
    <property type="entry name" value="TPR-like_helical_dom_sf"/>
</dbReference>
<dbReference type="GO" id="GO:0032040">
    <property type="term" value="C:small-subunit processome"/>
    <property type="evidence" value="ECO:0007669"/>
    <property type="project" value="TreeGrafter"/>
</dbReference>
<dbReference type="SMART" id="SM00386">
    <property type="entry name" value="HAT"/>
    <property type="match status" value="6"/>
</dbReference>
<evidence type="ECO:0000259" key="6">
    <source>
        <dbReference type="Pfam" id="PF08640"/>
    </source>
</evidence>
<dbReference type="PANTHER" id="PTHR23271:SF1">
    <property type="entry name" value="U3 SMALL NUCLEOLAR RNA-ASSOCIATED PROTEIN 6 HOMOLOG"/>
    <property type="match status" value="1"/>
</dbReference>
<evidence type="ECO:0000256" key="2">
    <source>
        <dbReference type="ARBA" id="ARBA00010734"/>
    </source>
</evidence>
<protein>
    <recommendedName>
        <fullName evidence="10">U3 small nucleolar RNA-associated protein 6</fullName>
    </recommendedName>
</protein>
<reference evidence="8" key="2">
    <citation type="submission" date="2022-01" db="EMBL/GenBank/DDBJ databases">
        <authorList>
            <person name="Hirooka S."/>
            <person name="Miyagishima S.Y."/>
        </authorList>
    </citation>
    <scope>NUCLEOTIDE SEQUENCE</scope>
    <source>
        <strain evidence="8">NBRC 102759</strain>
    </source>
</reference>
<dbReference type="Proteomes" id="UP001061958">
    <property type="component" value="Unassembled WGS sequence"/>
</dbReference>
<feature type="domain" description="U3 small nucleolar RNA-associated protein 6 N-terminal" evidence="6">
    <location>
        <begin position="9"/>
        <end position="81"/>
    </location>
</feature>
<name>A0A9C7PT38_9RHOD</name>
<dbReference type="GO" id="GO:0000462">
    <property type="term" value="P:maturation of SSU-rRNA from tricistronic rRNA transcript (SSU-rRNA, 5.8S rRNA, LSU-rRNA)"/>
    <property type="evidence" value="ECO:0007669"/>
    <property type="project" value="InterPro"/>
</dbReference>
<dbReference type="InterPro" id="IPR056907">
    <property type="entry name" value="UTP6_C"/>
</dbReference>
<reference evidence="8" key="1">
    <citation type="journal article" date="2022" name="Proc. Natl. Acad. Sci. U.S.A.">
        <title>Life cycle and functional genomics of the unicellular red alga Galdieria for elucidating algal and plant evolution and industrial use.</title>
        <authorList>
            <person name="Hirooka S."/>
            <person name="Itabashi T."/>
            <person name="Ichinose T.M."/>
            <person name="Onuma R."/>
            <person name="Fujiwara T."/>
            <person name="Yamashita S."/>
            <person name="Jong L.W."/>
            <person name="Tomita R."/>
            <person name="Iwane A.H."/>
            <person name="Miyagishima S.Y."/>
        </authorList>
    </citation>
    <scope>NUCLEOTIDE SEQUENCE</scope>
    <source>
        <strain evidence="8">NBRC 102759</strain>
    </source>
</reference>
<sequence length="616" mass="72969">MAQVVERLLETTVQQLRIFQNLNVITEQESKQISLKRRNLERNLLQKKATPKHYFRYLQYEYNLQLLLKRRMKKLARKDATAAEQSTLRKALFQQGSRIVFLFNRASRKFPMDWTVWKNYLKYCLQTNSFRLASRVLGRALARLPNLEELWLIAISFEFDHKKNMRAARIMALRALRQLENSQLLWKEYFRIELFYLSRQIFQRQYLGLPIPQEGTVQISQVGTEIDRSDTLCSQETTDDHILLQDNDTLEDHEDSQLFLDQELDLVYQNISQRSSISSDSSKRDDESNKTRVFPISFWEGGSVLLVLKHILQRWKTDDHFLAGLVELVMETPFTPQVLKNEIRSLVLSQLRTYENCRLALVKGWFLLDSNVSLDYDSFLSQLKEIIQDIPKRDVSKRCCELMDRFSVKEELKASFLDWVSKLDTSLIGNSHTTTKNTPNNSLDSLITTWKQIKDEREAKDMESFIIDQIEQQIFHNKDANIDYRKAMLSIQFLSGEMGRLTSLNSLECLERIRKLYDRILYLCPMNVSMIRMAIHIEEKQNDNNRSIQRLRKLFDAWCEVEGSVNIDCWLQFITFERKCSGHRRVMQLYWQAMKVLQNKAEFMERFSLLQHQLRG</sequence>
<keyword evidence="3" id="KW-0698">rRNA processing</keyword>
<dbReference type="GO" id="GO:0030515">
    <property type="term" value="F:snoRNA binding"/>
    <property type="evidence" value="ECO:0007669"/>
    <property type="project" value="InterPro"/>
</dbReference>
<accession>A0A9C7PT38</accession>
<evidence type="ECO:0000259" key="7">
    <source>
        <dbReference type="Pfam" id="PF24892"/>
    </source>
</evidence>
<evidence type="ECO:0000313" key="9">
    <source>
        <dbReference type="Proteomes" id="UP001061958"/>
    </source>
</evidence>
<comment type="subcellular location">
    <subcellularLocation>
        <location evidence="1">Nucleus</location>
        <location evidence="1">Nucleolus</location>
    </subcellularLocation>
</comment>
<comment type="caution">
    <text evidence="8">The sequence shown here is derived from an EMBL/GenBank/DDBJ whole genome shotgun (WGS) entry which is preliminary data.</text>
</comment>
<organism evidence="8 9">
    <name type="scientific">Galdieria partita</name>
    <dbReference type="NCBI Taxonomy" id="83374"/>
    <lineage>
        <taxon>Eukaryota</taxon>
        <taxon>Rhodophyta</taxon>
        <taxon>Bangiophyceae</taxon>
        <taxon>Galdieriales</taxon>
        <taxon>Galdieriaceae</taxon>
        <taxon>Galdieria</taxon>
    </lineage>
</organism>
<evidence type="ECO:0000256" key="1">
    <source>
        <dbReference type="ARBA" id="ARBA00004604"/>
    </source>
</evidence>